<proteinExistence type="predicted"/>
<dbReference type="InterPro" id="IPR011059">
    <property type="entry name" value="Metal-dep_hydrolase_composite"/>
</dbReference>
<dbReference type="PANTHER" id="PTHR43794:SF11">
    <property type="entry name" value="AMIDOHYDROLASE-RELATED DOMAIN-CONTAINING PROTEIN"/>
    <property type="match status" value="1"/>
</dbReference>
<name>A0A2N7PNZ1_9BACT</name>
<reference evidence="5 6" key="1">
    <citation type="submission" date="2018-01" db="EMBL/GenBank/DDBJ databases">
        <title>Metagenomic assembled genomes from two thermal pools in the Uzon Caldera, Kamchatka, Russia.</title>
        <authorList>
            <person name="Wilkins L."/>
            <person name="Ettinger C."/>
        </authorList>
    </citation>
    <scope>NUCLEOTIDE SEQUENCE [LARGE SCALE GENOMIC DNA]</scope>
    <source>
        <strain evidence="4">ARK-04</strain>
        <strain evidence="3">ZAV-08</strain>
    </source>
</reference>
<gene>
    <name evidence="4" type="ORF">C0169_01905</name>
    <name evidence="3" type="ORF">C0190_03310</name>
</gene>
<sequence length="409" mass="46466">MGELKLQPYHHYLIRAKWIIPILSKPILDGAIEIKNKKIVKVGKFKEIHREAVFVKFLDFGETVILPALVNAHTHLELSGLRSKLSPFYGDFISWVRNVIKLKQEMSLVEIRESAKLVLYHLWREGVGIIGDVGNTAITLDLLCNSPFYGYFFQEVISFKGGYNLKEIQFKAPSSNFRITYSAHAPYSVSPLLLQAIKSYNKKRNKLFCIHCAESLEEIVFLKKGEGPLQELLKERAQWNENFVPPGVSPIKYLDSLKLLDEYTLLIHAVHVDEEDLKILEKTKPKICICLGSNLFIGVGIPKIKEFLKAGLDICIGTDSLASNDKISVWEEMKTISTYCPDISPEEILKMATLNGAKILGFDKMGAIFPGYYPNILVLEIKDNLSEKPGDILRTLINAEKEIKFRFYV</sequence>
<evidence type="ECO:0000313" key="5">
    <source>
        <dbReference type="Proteomes" id="UP000235460"/>
    </source>
</evidence>
<dbReference type="Proteomes" id="UP000235619">
    <property type="component" value="Unassembled WGS sequence"/>
</dbReference>
<dbReference type="PANTHER" id="PTHR43794">
    <property type="entry name" value="AMINOHYDROLASE SSNA-RELATED"/>
    <property type="match status" value="1"/>
</dbReference>
<dbReference type="InterPro" id="IPR050287">
    <property type="entry name" value="MTA/SAH_deaminase"/>
</dbReference>
<dbReference type="InterPro" id="IPR032466">
    <property type="entry name" value="Metal_Hydrolase"/>
</dbReference>
<dbReference type="Gene3D" id="3.20.20.140">
    <property type="entry name" value="Metal-dependent hydrolases"/>
    <property type="match status" value="1"/>
</dbReference>
<evidence type="ECO:0000259" key="2">
    <source>
        <dbReference type="Pfam" id="PF01979"/>
    </source>
</evidence>
<keyword evidence="1" id="KW-0378">Hydrolase</keyword>
<dbReference type="SUPFAM" id="SSF51338">
    <property type="entry name" value="Composite domain of metallo-dependent hydrolases"/>
    <property type="match status" value="1"/>
</dbReference>
<accession>A0A2N7PNZ1</accession>
<dbReference type="Proteomes" id="UP000235460">
    <property type="component" value="Unassembled WGS sequence"/>
</dbReference>
<dbReference type="Gene3D" id="2.30.40.10">
    <property type="entry name" value="Urease, subunit C, domain 1"/>
    <property type="match status" value="1"/>
</dbReference>
<evidence type="ECO:0000313" key="4">
    <source>
        <dbReference type="EMBL" id="PMP97835.1"/>
    </source>
</evidence>
<organism evidence="3 5">
    <name type="scientific">Thermodesulfobacterium geofontis</name>
    <dbReference type="NCBI Taxonomy" id="1295609"/>
    <lineage>
        <taxon>Bacteria</taxon>
        <taxon>Pseudomonadati</taxon>
        <taxon>Thermodesulfobacteriota</taxon>
        <taxon>Thermodesulfobacteria</taxon>
        <taxon>Thermodesulfobacteriales</taxon>
        <taxon>Thermodesulfobacteriaceae</taxon>
        <taxon>Thermodesulfobacterium</taxon>
    </lineage>
</organism>
<evidence type="ECO:0000256" key="1">
    <source>
        <dbReference type="ARBA" id="ARBA00022801"/>
    </source>
</evidence>
<dbReference type="Pfam" id="PF01979">
    <property type="entry name" value="Amidohydro_1"/>
    <property type="match status" value="1"/>
</dbReference>
<dbReference type="EMBL" id="PNJD01000116">
    <property type="protein sequence ID" value="PMP97835.1"/>
    <property type="molecule type" value="Genomic_DNA"/>
</dbReference>
<dbReference type="EMBL" id="PNIK01000048">
    <property type="protein sequence ID" value="PMP67481.1"/>
    <property type="molecule type" value="Genomic_DNA"/>
</dbReference>
<evidence type="ECO:0000313" key="6">
    <source>
        <dbReference type="Proteomes" id="UP000235619"/>
    </source>
</evidence>
<dbReference type="GO" id="GO:0016810">
    <property type="term" value="F:hydrolase activity, acting on carbon-nitrogen (but not peptide) bonds"/>
    <property type="evidence" value="ECO:0007669"/>
    <property type="project" value="InterPro"/>
</dbReference>
<dbReference type="SUPFAM" id="SSF51556">
    <property type="entry name" value="Metallo-dependent hydrolases"/>
    <property type="match status" value="1"/>
</dbReference>
<feature type="domain" description="Amidohydrolase-related" evidence="2">
    <location>
        <begin position="64"/>
        <end position="381"/>
    </location>
</feature>
<protein>
    <recommendedName>
        <fullName evidence="2">Amidohydrolase-related domain-containing protein</fullName>
    </recommendedName>
</protein>
<comment type="caution">
    <text evidence="3">The sequence shown here is derived from an EMBL/GenBank/DDBJ whole genome shotgun (WGS) entry which is preliminary data.</text>
</comment>
<dbReference type="AlphaFoldDB" id="A0A2N7PNZ1"/>
<evidence type="ECO:0000313" key="3">
    <source>
        <dbReference type="EMBL" id="PMP67481.1"/>
    </source>
</evidence>
<dbReference type="InterPro" id="IPR006680">
    <property type="entry name" value="Amidohydro-rel"/>
</dbReference>